<dbReference type="GO" id="GO:0008615">
    <property type="term" value="P:pyridoxine biosynthetic process"/>
    <property type="evidence" value="ECO:0007669"/>
    <property type="project" value="InterPro"/>
</dbReference>
<proteinExistence type="predicted"/>
<evidence type="ECO:0000313" key="6">
    <source>
        <dbReference type="EMBL" id="ANY90755.1"/>
    </source>
</evidence>
<accession>A0A1B2FEV7</accession>
<dbReference type="EMBL" id="CP016634">
    <property type="protein sequence ID" value="ANY90755.1"/>
    <property type="molecule type" value="Genomic_DNA"/>
</dbReference>
<protein>
    <submittedName>
        <fullName evidence="6">Pyridoxamine 5'-phosphate oxidase</fullName>
    </submittedName>
</protein>
<keyword evidence="2" id="KW-0285">Flavoprotein</keyword>
<comment type="cofactor">
    <cofactor evidence="1">
        <name>FMN</name>
        <dbReference type="ChEBI" id="CHEBI:58210"/>
    </cofactor>
</comment>
<keyword evidence="3" id="KW-0288">FMN</keyword>
<evidence type="ECO:0000259" key="5">
    <source>
        <dbReference type="Pfam" id="PF01243"/>
    </source>
</evidence>
<keyword evidence="4" id="KW-0560">Oxidoreductase</keyword>
<organism evidence="6">
    <name type="scientific">Pseudomonas putida</name>
    <name type="common">Arthrobacter siderocapsulatus</name>
    <dbReference type="NCBI Taxonomy" id="303"/>
    <lineage>
        <taxon>Bacteria</taxon>
        <taxon>Pseudomonadati</taxon>
        <taxon>Pseudomonadota</taxon>
        <taxon>Gammaproteobacteria</taxon>
        <taxon>Pseudomonadales</taxon>
        <taxon>Pseudomonadaceae</taxon>
        <taxon>Pseudomonas</taxon>
    </lineage>
</organism>
<evidence type="ECO:0000256" key="3">
    <source>
        <dbReference type="ARBA" id="ARBA00022643"/>
    </source>
</evidence>
<reference evidence="6" key="1">
    <citation type="submission" date="2016-07" db="EMBL/GenBank/DDBJ databases">
        <title>New class B carbapenemase carried by novel plasmid in Pseudomonas putida enviromental strain in eastern Amazonia.</title>
        <authorList>
            <person name="Souza C.O."/>
            <person name="Lima K.V."/>
            <person name="Brasiliense D.M."/>
            <person name="Perez-Chaparro P.J."/>
            <person name="Mamizuka E.M."/>
            <person name="Lima M.O."/>
            <person name="Lima L.N."/>
            <person name="McCulloch J.A."/>
        </authorList>
    </citation>
    <scope>NUCLEOTIDE SEQUENCE [LARGE SCALE GENOMIC DNA]</scope>
    <source>
        <strain evidence="6">IEC33019</strain>
    </source>
</reference>
<dbReference type="Gene3D" id="2.30.110.10">
    <property type="entry name" value="Electron Transport, Fmn-binding Protein, Chain A"/>
    <property type="match status" value="1"/>
</dbReference>
<dbReference type="GO" id="GO:0010181">
    <property type="term" value="F:FMN binding"/>
    <property type="evidence" value="ECO:0007669"/>
    <property type="project" value="InterPro"/>
</dbReference>
<dbReference type="InterPro" id="IPR000659">
    <property type="entry name" value="Pyridox_Oxase"/>
</dbReference>
<dbReference type="RefSeq" id="WP_070093441.1">
    <property type="nucleotide sequence ID" value="NZ_CP016634.1"/>
</dbReference>
<dbReference type="Pfam" id="PF01243">
    <property type="entry name" value="PNPOx_N"/>
    <property type="match status" value="1"/>
</dbReference>
<gene>
    <name evidence="6" type="ORF">IEC33019_5275</name>
</gene>
<dbReference type="AlphaFoldDB" id="A0A1B2FEV7"/>
<name>A0A1B2FEV7_PSEPU</name>
<evidence type="ECO:0000256" key="1">
    <source>
        <dbReference type="ARBA" id="ARBA00001917"/>
    </source>
</evidence>
<evidence type="ECO:0000256" key="2">
    <source>
        <dbReference type="ARBA" id="ARBA00022630"/>
    </source>
</evidence>
<feature type="domain" description="Pyridoxamine 5'-phosphate oxidase N-terminal" evidence="5">
    <location>
        <begin position="24"/>
        <end position="117"/>
    </location>
</feature>
<sequence length="184" mass="20628">MLDLILAKVWSNLSIPVGDIPNPFRLMQLATVNTEGQPKVSTVVLRQADESTKSIIFYVDKRSAKLAEILAEPRVGITSVDPSGTRQLRIEGLGKPLSDVSLLAKHWEQARGRTQALFRHGRIPGEAISLPSTAYETHMDGFKNFALLAVQLRQIEWLDLTQDIHQRARFILQGEHWQAGWIAP</sequence>
<dbReference type="PANTHER" id="PTHR10851:SF3">
    <property type="entry name" value="PYRIDOXINE_PYRIDOXAMINE 5'-PHOSPHATE OXIDASE 2"/>
    <property type="match status" value="1"/>
</dbReference>
<dbReference type="InterPro" id="IPR012349">
    <property type="entry name" value="Split_barrel_FMN-bd"/>
</dbReference>
<dbReference type="SUPFAM" id="SSF50475">
    <property type="entry name" value="FMN-binding split barrel"/>
    <property type="match status" value="1"/>
</dbReference>
<evidence type="ECO:0000256" key="4">
    <source>
        <dbReference type="ARBA" id="ARBA00023002"/>
    </source>
</evidence>
<dbReference type="InterPro" id="IPR011576">
    <property type="entry name" value="Pyridox_Oxase_N"/>
</dbReference>
<dbReference type="GO" id="GO:0004733">
    <property type="term" value="F:pyridoxamine phosphate oxidase activity"/>
    <property type="evidence" value="ECO:0007669"/>
    <property type="project" value="InterPro"/>
</dbReference>
<dbReference type="PANTHER" id="PTHR10851">
    <property type="entry name" value="PYRIDOXINE-5-PHOSPHATE OXIDASE"/>
    <property type="match status" value="1"/>
</dbReference>